<dbReference type="Proteomes" id="UP000236728">
    <property type="component" value="Unassembled WGS sequence"/>
</dbReference>
<evidence type="ECO:0000256" key="2">
    <source>
        <dbReference type="SAM" id="SignalP"/>
    </source>
</evidence>
<reference evidence="4 5" key="1">
    <citation type="submission" date="2016-10" db="EMBL/GenBank/DDBJ databases">
        <authorList>
            <person name="de Groot N.N."/>
        </authorList>
    </citation>
    <scope>NUCLEOTIDE SEQUENCE [LARGE SCALE GENOMIC DNA]</scope>
    <source>
        <strain evidence="4 5">DSM 22489</strain>
    </source>
</reference>
<feature type="chain" id="PRO_5009289895" evidence="2">
    <location>
        <begin position="20"/>
        <end position="334"/>
    </location>
</feature>
<dbReference type="PANTHER" id="PTHR47197:SF3">
    <property type="entry name" value="DIHYDRO-HEME D1 DEHYDROGENASE"/>
    <property type="match status" value="1"/>
</dbReference>
<dbReference type="SUPFAM" id="SSF51004">
    <property type="entry name" value="C-terminal (heme d1) domain of cytochrome cd1-nitrite reductase"/>
    <property type="match status" value="1"/>
</dbReference>
<dbReference type="InterPro" id="IPR011048">
    <property type="entry name" value="Haem_d1_sf"/>
</dbReference>
<organism evidence="4 5">
    <name type="scientific">Bryocella elongata</name>
    <dbReference type="NCBI Taxonomy" id="863522"/>
    <lineage>
        <taxon>Bacteria</taxon>
        <taxon>Pseudomonadati</taxon>
        <taxon>Acidobacteriota</taxon>
        <taxon>Terriglobia</taxon>
        <taxon>Terriglobales</taxon>
        <taxon>Acidobacteriaceae</taxon>
        <taxon>Bryocella</taxon>
    </lineage>
</organism>
<dbReference type="Gene3D" id="2.130.10.10">
    <property type="entry name" value="YVTN repeat-like/Quinoprotein amine dehydrogenase"/>
    <property type="match status" value="1"/>
</dbReference>
<dbReference type="Pfam" id="PF21783">
    <property type="entry name" value="YNCE"/>
    <property type="match status" value="1"/>
</dbReference>
<keyword evidence="4" id="KW-0238">DNA-binding</keyword>
<evidence type="ECO:0000313" key="5">
    <source>
        <dbReference type="Proteomes" id="UP000236728"/>
    </source>
</evidence>
<keyword evidence="5" id="KW-1185">Reference proteome</keyword>
<dbReference type="InterPro" id="IPR015943">
    <property type="entry name" value="WD40/YVTN_repeat-like_dom_sf"/>
</dbReference>
<dbReference type="RefSeq" id="WP_327333572.1">
    <property type="nucleotide sequence ID" value="NZ_FNVA01000003.1"/>
</dbReference>
<accession>A0A1H5XW95</accession>
<dbReference type="EMBL" id="FNVA01000003">
    <property type="protein sequence ID" value="SEG15971.1"/>
    <property type="molecule type" value="Genomic_DNA"/>
</dbReference>
<dbReference type="InterPro" id="IPR051200">
    <property type="entry name" value="Host-pathogen_enzymatic-act"/>
</dbReference>
<feature type="signal peptide" evidence="2">
    <location>
        <begin position="1"/>
        <end position="19"/>
    </location>
</feature>
<dbReference type="AlphaFoldDB" id="A0A1H5XW95"/>
<evidence type="ECO:0000256" key="1">
    <source>
        <dbReference type="ARBA" id="ARBA00022729"/>
    </source>
</evidence>
<dbReference type="InterPro" id="IPR048433">
    <property type="entry name" value="YNCE-like_beta-prop"/>
</dbReference>
<keyword evidence="1 2" id="KW-0732">Signal</keyword>
<name>A0A1H5XW95_9BACT</name>
<protein>
    <submittedName>
        <fullName evidence="4">DNA-binding beta-propeller fold protein YncE</fullName>
    </submittedName>
</protein>
<dbReference type="PANTHER" id="PTHR47197">
    <property type="entry name" value="PROTEIN NIRF"/>
    <property type="match status" value="1"/>
</dbReference>
<proteinExistence type="predicted"/>
<feature type="domain" description="YNCE-like beta-propeller" evidence="3">
    <location>
        <begin position="115"/>
        <end position="250"/>
    </location>
</feature>
<sequence>MRSCVASGAVQLLMVTALAAHGQSTWHVEKTFAVGGAGGFDYITVDAKGHRLFVPRGTHAQVIDSESGKLLGDIPGIKGAHGIAIVPGVNRGFATQGQGEGGLLVFDLKTYAVLGSLPAMADADGVIYDEAADRVLVSAGDSEALLVYKPSADLKTGKPEVVKLGGKPEFLAADGDTVFVNLEDKDLVAKVDLKTLKVIAKYPVAPGGKPVGLSIDRAAHKLFIGCRGPQKLVVMSTVDGKIEGSVDIGAGVDATAYGKGEAFASCRDGSLTVAGDKGGSFAVIQTVQTAVGAKTLGIDAEAGKIYLPTTDYVTVANGKPAAKPEGFKIVVVSK</sequence>
<dbReference type="GO" id="GO:0003677">
    <property type="term" value="F:DNA binding"/>
    <property type="evidence" value="ECO:0007669"/>
    <property type="project" value="UniProtKB-KW"/>
</dbReference>
<gene>
    <name evidence="4" type="ORF">SAMN05421819_2002</name>
</gene>
<evidence type="ECO:0000313" key="4">
    <source>
        <dbReference type="EMBL" id="SEG15971.1"/>
    </source>
</evidence>
<evidence type="ECO:0000259" key="3">
    <source>
        <dbReference type="Pfam" id="PF21783"/>
    </source>
</evidence>